<dbReference type="Proteomes" id="UP001148737">
    <property type="component" value="Unassembled WGS sequence"/>
</dbReference>
<comment type="caution">
    <text evidence="1">The sequence shown here is derived from an EMBL/GenBank/DDBJ whole genome shotgun (WGS) entry which is preliminary data.</text>
</comment>
<evidence type="ECO:0000313" key="1">
    <source>
        <dbReference type="EMBL" id="KAJ3495481.1"/>
    </source>
</evidence>
<sequence length="218" mass="22647">MAYITEGGDFNCGGVLITNQSILTAAHCVARLGEDAQVHVGEINRPRNEESTVQVRGVKSLLIHPNHQNAGYVTHDIAIVYLNASIPTDAVKPVCLAGGSDPSVGSLVTVVGYGAMTGENSGSARVLKKLDEHVITEIKVFCAKSGTSEAACKGDSGGPLLVRDGADDALAGIVSQTDTECGDAGRANIYASPVSLRDWILQNAKDLGDLGSNSRTSQ</sequence>
<proteinExistence type="predicted"/>
<evidence type="ECO:0000313" key="2">
    <source>
        <dbReference type="Proteomes" id="UP001148737"/>
    </source>
</evidence>
<reference evidence="1" key="1">
    <citation type="submission" date="2022-07" db="EMBL/GenBank/DDBJ databases">
        <title>Genome Sequence of Lecanicillium saksenae.</title>
        <authorList>
            <person name="Buettner E."/>
        </authorList>
    </citation>
    <scope>NUCLEOTIDE SEQUENCE</scope>
    <source>
        <strain evidence="1">VT-O1</strain>
    </source>
</reference>
<keyword evidence="2" id="KW-1185">Reference proteome</keyword>
<accession>A0ACC1QYH4</accession>
<dbReference type="EMBL" id="JANAKD010000275">
    <property type="protein sequence ID" value="KAJ3495481.1"/>
    <property type="molecule type" value="Genomic_DNA"/>
</dbReference>
<name>A0ACC1QYH4_9HYPO</name>
<protein>
    <submittedName>
        <fullName evidence="1">Uncharacterized protein</fullName>
    </submittedName>
</protein>
<gene>
    <name evidence="1" type="ORF">NLG97_g3362</name>
</gene>
<organism evidence="1 2">
    <name type="scientific">Lecanicillium saksenae</name>
    <dbReference type="NCBI Taxonomy" id="468837"/>
    <lineage>
        <taxon>Eukaryota</taxon>
        <taxon>Fungi</taxon>
        <taxon>Dikarya</taxon>
        <taxon>Ascomycota</taxon>
        <taxon>Pezizomycotina</taxon>
        <taxon>Sordariomycetes</taxon>
        <taxon>Hypocreomycetidae</taxon>
        <taxon>Hypocreales</taxon>
        <taxon>Cordycipitaceae</taxon>
        <taxon>Lecanicillium</taxon>
    </lineage>
</organism>